<feature type="compositionally biased region" description="Polar residues" evidence="5">
    <location>
        <begin position="289"/>
        <end position="313"/>
    </location>
</feature>
<evidence type="ECO:0000256" key="7">
    <source>
        <dbReference type="SAM" id="SignalP"/>
    </source>
</evidence>
<feature type="compositionally biased region" description="Basic and acidic residues" evidence="5">
    <location>
        <begin position="405"/>
        <end position="421"/>
    </location>
</feature>
<comment type="subcellular location">
    <subcellularLocation>
        <location evidence="1">Membrane</location>
        <topology evidence="1">Multi-pass membrane protein</topology>
    </subcellularLocation>
</comment>
<feature type="transmembrane region" description="Helical" evidence="6">
    <location>
        <begin position="1007"/>
        <end position="1026"/>
    </location>
</feature>
<feature type="region of interest" description="Disordered" evidence="5">
    <location>
        <begin position="788"/>
        <end position="842"/>
    </location>
</feature>
<dbReference type="PANTHER" id="PTHR12570:SF9">
    <property type="entry name" value="MAGNESIUM TRANSPORTER NIPA8-RELATED"/>
    <property type="match status" value="1"/>
</dbReference>
<keyword evidence="9" id="KW-1185">Reference proteome</keyword>
<accession>A0ABQ8ESL9</accession>
<sequence length="1070" mass="116618">MLAEWFLLHTLALVAAVMGATPPPATAGHCSSDDDCVVYNKRLLGWSPGSRSGGYLCVNDQCAYVVAAGEMCKKPSDCSIYQYVDRAIARNSSSSLLPAAAISNPTAYLNSVCAPEYCTIASSCSTNSDPLFNADPASGVINIPGQYLGQSCCTGATTTDTCAQLGSFLDICNNDNVCSTSSDPNINHLICVHISERSTQWIGVIITLVGAATLNIGLNLQKLALRKRHEKVVKKKEQQRSKVVRKIASMRLGFFDLYRKYSFASLSFARRNGSDSPTPPSWSTPMTDITANAGTRESESLPSRSTDLEQSSKTPKKAALQDSTSPLLLSSTTSPQSEREAGVIAPGDALDASHLTLSQPEGRPETDVDLPTQTMHHNGGDQETHQSIPLNSEQASDTVTSSHNHLIEHTDSNKPHNEPKRQSFARRKSIHDQRSRRISMGNMPEVIDKPEFQKKLNFGSLVRNPAWMLGMLVFIIGNLLNFVALQFAAQSLVAPLGSISLVVNVIIAPLLNNEKWTYKDVIGVVLIVGGSSMVVAFSGVSGKDYNLCVLLALFRRVPTIVFLVVTGVLIAAIFVTIVTIEKNLQLVDEPSAATIRETLAGRLVMVETNIEDSNNQSSDSQEAQLPVIADNINGLVVSIRQSTTSHGETRRTLTLAETPASPISSPVLAEYNDDSRRFQPRENTVGNLLNAKDTDGRSVYSVCLTFVVDDSLKQKASQPSLGASLPNLASGGGVSPLDLSKNNADPHIEPSAADTLLVEHTRSPSVDFLRPITANKHQDPVTHDLLDPEKEQQQQQQQQQHRSWPLPASHDTTADPCNFPDDPSRERRYSIHSNEYPPMPLSNLERESTLASTLKKKPRCCQCLSPIKRAWNKLPFVIFLKKIKLVPRFKEKILLNSSAVRILLPFSYASIGGLMATITVLFAKASIHLLTATLFENNNQFNNFGAWVITGITFVTAVGQIYWINMGLQRYDALLQIPVFYVVWTLFDVIGGGIYFDEFRGFNAKQYALFIFSITVIFVGVIVLAGRLKSLSDEEIVLNGGVVPTVSDTAASGTGEEGDQATLRDKNGTR</sequence>
<dbReference type="PANTHER" id="PTHR12570">
    <property type="match status" value="1"/>
</dbReference>
<feature type="transmembrane region" description="Helical" evidence="6">
    <location>
        <begin position="493"/>
        <end position="512"/>
    </location>
</feature>
<reference evidence="8 9" key="1">
    <citation type="submission" date="2021-02" db="EMBL/GenBank/DDBJ databases">
        <title>Variation within the Batrachochytrium salamandrivorans European outbreak.</title>
        <authorList>
            <person name="Kelly M."/>
            <person name="Pasmans F."/>
            <person name="Shea T.P."/>
            <person name="Munoz J.F."/>
            <person name="Carranza S."/>
            <person name="Cuomo C.A."/>
            <person name="Martel A."/>
        </authorList>
    </citation>
    <scope>NUCLEOTIDE SEQUENCE [LARGE SCALE GENOMIC DNA]</scope>
    <source>
        <strain evidence="8 9">AMFP18/2</strain>
    </source>
</reference>
<feature type="region of interest" description="Disordered" evidence="5">
    <location>
        <begin position="736"/>
        <end position="757"/>
    </location>
</feature>
<evidence type="ECO:0000256" key="4">
    <source>
        <dbReference type="ARBA" id="ARBA00023136"/>
    </source>
</evidence>
<evidence type="ECO:0000256" key="3">
    <source>
        <dbReference type="ARBA" id="ARBA00022989"/>
    </source>
</evidence>
<evidence type="ECO:0008006" key="10">
    <source>
        <dbReference type="Google" id="ProtNLM"/>
    </source>
</evidence>
<feature type="signal peptide" evidence="7">
    <location>
        <begin position="1"/>
        <end position="27"/>
    </location>
</feature>
<evidence type="ECO:0000256" key="2">
    <source>
        <dbReference type="ARBA" id="ARBA00022692"/>
    </source>
</evidence>
<feature type="transmembrane region" description="Helical" evidence="6">
    <location>
        <begin position="902"/>
        <end position="924"/>
    </location>
</feature>
<feature type="transmembrane region" description="Helical" evidence="6">
    <location>
        <begin position="521"/>
        <end position="540"/>
    </location>
</feature>
<dbReference type="Pfam" id="PF05653">
    <property type="entry name" value="Mg_trans_NIPA"/>
    <property type="match status" value="2"/>
</dbReference>
<evidence type="ECO:0000256" key="1">
    <source>
        <dbReference type="ARBA" id="ARBA00004141"/>
    </source>
</evidence>
<dbReference type="Proteomes" id="UP001648503">
    <property type="component" value="Unassembled WGS sequence"/>
</dbReference>
<feature type="transmembrane region" description="Helical" evidence="6">
    <location>
        <begin position="975"/>
        <end position="995"/>
    </location>
</feature>
<feature type="transmembrane region" description="Helical" evidence="6">
    <location>
        <begin position="944"/>
        <end position="963"/>
    </location>
</feature>
<name>A0ABQ8ESL9_9FUNG</name>
<keyword evidence="4 6" id="KW-0472">Membrane</keyword>
<comment type="caution">
    <text evidence="8">The sequence shown here is derived from an EMBL/GenBank/DDBJ whole genome shotgun (WGS) entry which is preliminary data.</text>
</comment>
<proteinExistence type="predicted"/>
<feature type="region of interest" description="Disordered" evidence="5">
    <location>
        <begin position="269"/>
        <end position="341"/>
    </location>
</feature>
<feature type="region of interest" description="Disordered" evidence="5">
    <location>
        <begin position="1048"/>
        <end position="1070"/>
    </location>
</feature>
<feature type="transmembrane region" description="Helical" evidence="6">
    <location>
        <begin position="466"/>
        <end position="487"/>
    </location>
</feature>
<feature type="compositionally biased region" description="Polar residues" evidence="5">
    <location>
        <begin position="385"/>
        <end position="404"/>
    </location>
</feature>
<evidence type="ECO:0000313" key="8">
    <source>
        <dbReference type="EMBL" id="KAH6585949.1"/>
    </source>
</evidence>
<feature type="region of interest" description="Disordered" evidence="5">
    <location>
        <begin position="357"/>
        <end position="441"/>
    </location>
</feature>
<feature type="chain" id="PRO_5045083145" description="EamA domain-containing protein" evidence="7">
    <location>
        <begin position="28"/>
        <end position="1070"/>
    </location>
</feature>
<keyword evidence="7" id="KW-0732">Signal</keyword>
<protein>
    <recommendedName>
        <fullName evidence="10">EamA domain-containing protein</fullName>
    </recommendedName>
</protein>
<gene>
    <name evidence="8" type="ORF">BASA50_000892</name>
</gene>
<dbReference type="SUPFAM" id="SSF103481">
    <property type="entry name" value="Multidrug resistance efflux transporter EmrE"/>
    <property type="match status" value="1"/>
</dbReference>
<dbReference type="InterPro" id="IPR008521">
    <property type="entry name" value="Mg_trans_NIPA"/>
</dbReference>
<dbReference type="InterPro" id="IPR037185">
    <property type="entry name" value="EmrE-like"/>
</dbReference>
<feature type="transmembrane region" description="Helical" evidence="6">
    <location>
        <begin position="560"/>
        <end position="580"/>
    </location>
</feature>
<dbReference type="EMBL" id="JAFCIX010000577">
    <property type="protein sequence ID" value="KAH6585949.1"/>
    <property type="molecule type" value="Genomic_DNA"/>
</dbReference>
<keyword evidence="2 6" id="KW-0812">Transmembrane</keyword>
<evidence type="ECO:0000313" key="9">
    <source>
        <dbReference type="Proteomes" id="UP001648503"/>
    </source>
</evidence>
<feature type="compositionally biased region" description="Low complexity" evidence="5">
    <location>
        <begin position="323"/>
        <end position="335"/>
    </location>
</feature>
<keyword evidence="3 6" id="KW-1133">Transmembrane helix</keyword>
<evidence type="ECO:0000256" key="6">
    <source>
        <dbReference type="SAM" id="Phobius"/>
    </source>
</evidence>
<evidence type="ECO:0000256" key="5">
    <source>
        <dbReference type="SAM" id="MobiDB-lite"/>
    </source>
</evidence>
<organism evidence="8 9">
    <name type="scientific">Batrachochytrium salamandrivorans</name>
    <dbReference type="NCBI Taxonomy" id="1357716"/>
    <lineage>
        <taxon>Eukaryota</taxon>
        <taxon>Fungi</taxon>
        <taxon>Fungi incertae sedis</taxon>
        <taxon>Chytridiomycota</taxon>
        <taxon>Chytridiomycota incertae sedis</taxon>
        <taxon>Chytridiomycetes</taxon>
        <taxon>Rhizophydiales</taxon>
        <taxon>Rhizophydiales incertae sedis</taxon>
        <taxon>Batrachochytrium</taxon>
    </lineage>
</organism>